<dbReference type="RefSeq" id="WP_186870660.1">
    <property type="nucleotide sequence ID" value="NZ_JACOOL010000011.1"/>
</dbReference>
<accession>A0A923L7L1</accession>
<gene>
    <name evidence="2" type="ORF">H8S33_14220</name>
</gene>
<keyword evidence="1" id="KW-1133">Transmembrane helix</keyword>
<proteinExistence type="predicted"/>
<dbReference type="EMBL" id="JACOOL010000011">
    <property type="protein sequence ID" value="MBC5637948.1"/>
    <property type="molecule type" value="Genomic_DNA"/>
</dbReference>
<keyword evidence="1" id="KW-0812">Transmembrane</keyword>
<feature type="transmembrane region" description="Helical" evidence="1">
    <location>
        <begin position="12"/>
        <end position="30"/>
    </location>
</feature>
<organism evidence="2 3">
    <name type="scientific">Ornithinibacillus hominis</name>
    <dbReference type="NCBI Taxonomy" id="2763055"/>
    <lineage>
        <taxon>Bacteria</taxon>
        <taxon>Bacillati</taxon>
        <taxon>Bacillota</taxon>
        <taxon>Bacilli</taxon>
        <taxon>Bacillales</taxon>
        <taxon>Bacillaceae</taxon>
        <taxon>Ornithinibacillus</taxon>
    </lineage>
</organism>
<protein>
    <submittedName>
        <fullName evidence="2">Uncharacterized protein</fullName>
    </submittedName>
</protein>
<evidence type="ECO:0000256" key="1">
    <source>
        <dbReference type="SAM" id="Phobius"/>
    </source>
</evidence>
<comment type="caution">
    <text evidence="2">The sequence shown here is derived from an EMBL/GenBank/DDBJ whole genome shotgun (WGS) entry which is preliminary data.</text>
</comment>
<evidence type="ECO:0000313" key="3">
    <source>
        <dbReference type="Proteomes" id="UP000637359"/>
    </source>
</evidence>
<keyword evidence="3" id="KW-1185">Reference proteome</keyword>
<dbReference type="AlphaFoldDB" id="A0A923L7L1"/>
<evidence type="ECO:0000313" key="2">
    <source>
        <dbReference type="EMBL" id="MBC5637948.1"/>
    </source>
</evidence>
<name>A0A923L7L1_9BACI</name>
<sequence>MERIIDNNREAHEWLLIAVTICSLLTFKKIRRLERYKKKLERNFKYFDL</sequence>
<reference evidence="2" key="1">
    <citation type="submission" date="2020-08" db="EMBL/GenBank/DDBJ databases">
        <title>Genome public.</title>
        <authorList>
            <person name="Liu C."/>
            <person name="Sun Q."/>
        </authorList>
    </citation>
    <scope>NUCLEOTIDE SEQUENCE</scope>
    <source>
        <strain evidence="2">BX22</strain>
    </source>
</reference>
<keyword evidence="1" id="KW-0472">Membrane</keyword>
<dbReference type="Proteomes" id="UP000637359">
    <property type="component" value="Unassembled WGS sequence"/>
</dbReference>